<evidence type="ECO:0000256" key="3">
    <source>
        <dbReference type="ARBA" id="ARBA00022679"/>
    </source>
</evidence>
<dbReference type="Gene3D" id="3.40.50.2000">
    <property type="entry name" value="Glycogen Phosphorylase B"/>
    <property type="match status" value="2"/>
</dbReference>
<keyword evidence="3" id="KW-0808">Transferase</keyword>
<gene>
    <name evidence="5" type="ORF">DCHRY22_LOCUS14694</name>
</gene>
<dbReference type="OrthoDB" id="5835829at2759"/>
<accession>A0A8J2R3C2</accession>
<dbReference type="CDD" id="cd03784">
    <property type="entry name" value="GT1_Gtf-like"/>
    <property type="match status" value="2"/>
</dbReference>
<evidence type="ECO:0000313" key="6">
    <source>
        <dbReference type="Proteomes" id="UP000789524"/>
    </source>
</evidence>
<name>A0A8J2R3C2_9NEOP</name>
<keyword evidence="4" id="KW-0472">Membrane</keyword>
<evidence type="ECO:0000256" key="2">
    <source>
        <dbReference type="ARBA" id="ARBA00022676"/>
    </source>
</evidence>
<proteinExistence type="inferred from homology"/>
<dbReference type="InterPro" id="IPR050271">
    <property type="entry name" value="UDP-glycosyltransferase"/>
</dbReference>
<protein>
    <submittedName>
        <fullName evidence="5">(African queen) hypothetical protein</fullName>
    </submittedName>
</protein>
<dbReference type="SUPFAM" id="SSF53756">
    <property type="entry name" value="UDP-Glycosyltransferase/glycogen phosphorylase"/>
    <property type="match status" value="2"/>
</dbReference>
<evidence type="ECO:0000256" key="4">
    <source>
        <dbReference type="SAM" id="Phobius"/>
    </source>
</evidence>
<dbReference type="InterPro" id="IPR035595">
    <property type="entry name" value="UDP_glycos_trans_CS"/>
</dbReference>
<keyword evidence="4" id="KW-1133">Transmembrane helix</keyword>
<dbReference type="AlphaFoldDB" id="A0A8J2R3C2"/>
<organism evidence="5 6">
    <name type="scientific">Danaus chrysippus</name>
    <name type="common">African queen</name>
    <dbReference type="NCBI Taxonomy" id="151541"/>
    <lineage>
        <taxon>Eukaryota</taxon>
        <taxon>Metazoa</taxon>
        <taxon>Ecdysozoa</taxon>
        <taxon>Arthropoda</taxon>
        <taxon>Hexapoda</taxon>
        <taxon>Insecta</taxon>
        <taxon>Pterygota</taxon>
        <taxon>Neoptera</taxon>
        <taxon>Endopterygota</taxon>
        <taxon>Lepidoptera</taxon>
        <taxon>Glossata</taxon>
        <taxon>Ditrysia</taxon>
        <taxon>Papilionoidea</taxon>
        <taxon>Nymphalidae</taxon>
        <taxon>Danainae</taxon>
        <taxon>Danaini</taxon>
        <taxon>Danaina</taxon>
        <taxon>Danaus</taxon>
        <taxon>Anosia</taxon>
    </lineage>
</organism>
<feature type="transmembrane region" description="Helical" evidence="4">
    <location>
        <begin position="736"/>
        <end position="759"/>
    </location>
</feature>
<dbReference type="InterPro" id="IPR002213">
    <property type="entry name" value="UDP_glucos_trans"/>
</dbReference>
<evidence type="ECO:0000256" key="1">
    <source>
        <dbReference type="ARBA" id="ARBA00009995"/>
    </source>
</evidence>
<reference evidence="5" key="1">
    <citation type="submission" date="2021-09" db="EMBL/GenBank/DDBJ databases">
        <authorList>
            <person name="Martin H S."/>
        </authorList>
    </citation>
    <scope>NUCLEOTIDE SEQUENCE</scope>
</reference>
<dbReference type="PROSITE" id="PS00375">
    <property type="entry name" value="UDPGT"/>
    <property type="match status" value="2"/>
</dbReference>
<dbReference type="GO" id="GO:0008194">
    <property type="term" value="F:UDP-glycosyltransferase activity"/>
    <property type="evidence" value="ECO:0007669"/>
    <property type="project" value="InterPro"/>
</dbReference>
<dbReference type="Pfam" id="PF00201">
    <property type="entry name" value="UDPGT"/>
    <property type="match status" value="2"/>
</dbReference>
<comment type="caution">
    <text evidence="5">The sequence shown here is derived from an EMBL/GenBank/DDBJ whole genome shotgun (WGS) entry which is preliminary data.</text>
</comment>
<dbReference type="Proteomes" id="UP000789524">
    <property type="component" value="Unassembled WGS sequence"/>
</dbReference>
<keyword evidence="2" id="KW-0328">Glycosyltransferase</keyword>
<sequence>MLDDENVQNLWESETKFDLVIVEQFNSDCALALAYRLKAPVIGISSHMILPWHYNRYGIIYNPSYSLFDFIEGGTNPTYLQRLKRSFLHNYVNIVNRYITQRLENNIVQEYFGNLPPLHELGLDIKLILVYQNFIFTGSSILPPNVIDVGGYHVKKPKELSGELLKFIEESEHGVIYISFGTILKPSSIKPEKLNSILEALEELPQRVIWKWNKKTLPGNPKNIYLSKWLPQNDILAHPKTVAFFSHCGLLGTTEAIFHGVPIIGLPIFGDQPSNAAAIEESGLGVKITLNLLNKDNLLKKLRTVLHPERGHNVTVISHFPEVNPPKNYHDISLAGSMKEIEDGLPFHRSYLTILATALYLTKFGTENCRVMLENERVRKLIKEKPKFDVIVLEQFNSDCSLGIAYKLGAPVVGTTSHVLMPWHYNRLGIPNNPSYVSFHFLEGGTKPTLFQRIERFIFNLYFNTVYYYTSQRVDQQTLAQYYDDIPPLEELGREMKFLMLYHNFILTGSRLFPSNVIEIGGYHVKKAKPLTGDLLKFVEEAEHGVIFVSFGSVVKSSTMPADKLNAVLGAMAELPQRFIWKWETDVVLLDKKKLYVSSWLPQVDILGHPKTLAFLSHAGMGGTTEAIHFGVPMVAMPVVGDQPSNAAAVEESGLGVTLQIRDLTKENLLAAFKKVLDPKFRENVKTISKAWHDRPLSPLDTAVYWTEFVARYPNQTFRTPAADVPYYQYYCLDQLIFAAILIITPILMMKYFISLVFCRKPKTMTQSKEKNEKKNKKKSKRE</sequence>
<dbReference type="FunFam" id="3.40.50.2000:FF:000050">
    <property type="entry name" value="UDP-glucuronosyltransferase"/>
    <property type="match status" value="2"/>
</dbReference>
<evidence type="ECO:0000313" key="5">
    <source>
        <dbReference type="EMBL" id="CAG9583267.1"/>
    </source>
</evidence>
<dbReference type="EMBL" id="CAKASE010000081">
    <property type="protein sequence ID" value="CAG9583267.1"/>
    <property type="molecule type" value="Genomic_DNA"/>
</dbReference>
<dbReference type="PANTHER" id="PTHR48043:SF114">
    <property type="entry name" value="IP04436P-RELATED"/>
    <property type="match status" value="1"/>
</dbReference>
<comment type="similarity">
    <text evidence="1">Belongs to the UDP-glycosyltransferase family.</text>
</comment>
<dbReference type="PANTHER" id="PTHR48043">
    <property type="entry name" value="EG:EG0003.4 PROTEIN-RELATED"/>
    <property type="match status" value="1"/>
</dbReference>
<keyword evidence="4" id="KW-0812">Transmembrane</keyword>
<keyword evidence="6" id="KW-1185">Reference proteome</keyword>